<evidence type="ECO:0000256" key="12">
    <source>
        <dbReference type="SAM" id="Phobius"/>
    </source>
</evidence>
<reference evidence="13" key="1">
    <citation type="submission" date="2014-08" db="EMBL/GenBank/DDBJ databases">
        <authorList>
            <person name="Sharma Rahul"/>
            <person name="Thines Marco"/>
        </authorList>
    </citation>
    <scope>NUCLEOTIDE SEQUENCE</scope>
</reference>
<keyword evidence="5 12" id="KW-1133">Transmembrane helix</keyword>
<keyword evidence="2" id="KW-0444">Lipid biosynthesis</keyword>
<evidence type="ECO:0000256" key="5">
    <source>
        <dbReference type="ARBA" id="ARBA00022989"/>
    </source>
</evidence>
<evidence type="ECO:0000256" key="9">
    <source>
        <dbReference type="ARBA" id="ARBA00023264"/>
    </source>
</evidence>
<evidence type="ECO:0000256" key="6">
    <source>
        <dbReference type="ARBA" id="ARBA00023098"/>
    </source>
</evidence>
<evidence type="ECO:0000256" key="8">
    <source>
        <dbReference type="ARBA" id="ARBA00023209"/>
    </source>
</evidence>
<evidence type="ECO:0000256" key="11">
    <source>
        <dbReference type="SAM" id="MobiDB-lite"/>
    </source>
</evidence>
<dbReference type="InterPro" id="IPR000462">
    <property type="entry name" value="CDP-OH_P_trans"/>
</dbReference>
<comment type="similarity">
    <text evidence="10">Belongs to the CDP-alcohol phosphatidyltransferase class-I family.</text>
</comment>
<evidence type="ECO:0000256" key="1">
    <source>
        <dbReference type="ARBA" id="ARBA00004141"/>
    </source>
</evidence>
<dbReference type="PANTHER" id="PTHR14269">
    <property type="entry name" value="CDP-DIACYLGLYCEROL--GLYCEROL-3-PHOSPHATE 3-PHOSPHATIDYLTRANSFERASE-RELATED"/>
    <property type="match status" value="1"/>
</dbReference>
<dbReference type="PANTHER" id="PTHR14269:SF60">
    <property type="entry name" value="CARDIOLIPIN SYNTHASE (CMP-FORMING)"/>
    <property type="match status" value="1"/>
</dbReference>
<feature type="transmembrane region" description="Helical" evidence="12">
    <location>
        <begin position="242"/>
        <end position="260"/>
    </location>
</feature>
<keyword evidence="7 12" id="KW-0472">Membrane</keyword>
<dbReference type="Pfam" id="PF01066">
    <property type="entry name" value="CDP-OH_P_transf"/>
    <property type="match status" value="1"/>
</dbReference>
<dbReference type="AlphaFoldDB" id="A0A0F7SQH4"/>
<dbReference type="InterPro" id="IPR050324">
    <property type="entry name" value="CDP-alcohol_PTase-I"/>
</dbReference>
<comment type="subcellular location">
    <subcellularLocation>
        <location evidence="1">Membrane</location>
        <topology evidence="1">Multi-pass membrane protein</topology>
    </subcellularLocation>
</comment>
<dbReference type="GO" id="GO:0032049">
    <property type="term" value="P:cardiolipin biosynthetic process"/>
    <property type="evidence" value="ECO:0007669"/>
    <property type="project" value="TreeGrafter"/>
</dbReference>
<evidence type="ECO:0000256" key="3">
    <source>
        <dbReference type="ARBA" id="ARBA00022679"/>
    </source>
</evidence>
<keyword evidence="4 12" id="KW-0812">Transmembrane</keyword>
<keyword evidence="8" id="KW-0594">Phospholipid biosynthesis</keyword>
<keyword evidence="6" id="KW-0443">Lipid metabolism</keyword>
<evidence type="ECO:0000256" key="4">
    <source>
        <dbReference type="ARBA" id="ARBA00022692"/>
    </source>
</evidence>
<dbReference type="InterPro" id="IPR043130">
    <property type="entry name" value="CDP-OH_PTrfase_TM_dom"/>
</dbReference>
<feature type="region of interest" description="Disordered" evidence="11">
    <location>
        <begin position="53"/>
        <end position="92"/>
    </location>
</feature>
<name>A0A0F7SQH4_PHARH</name>
<proteinExistence type="inferred from homology"/>
<sequence length="297" mass="32672">MLLLLRSKPFSYPKKSFLQPTLSNVFPPRSSQCSPTISHVVRSARPFSISRYTRLEDKETRSSPPSLESLKITPPGPLGGPTDPASAPDTSTISSRTLSENIYTIPNFLTVSRILSCPMLGYFIIHGDFVMATTLLGFAGATDLADGYIARKWHMGSVLGTILDPAADKTLMTTLVVSLTYKGLLPLPLAAIVLGRDVLLSFAAFYLRYITLPKPRTWSRYWNLAQPTVEVHPTQISKYNTFLQLLLMGSTTISPLLVAYGNVDLFLIPLQYIVGTTTIISGLSYLWTKGAVVVLKR</sequence>
<dbReference type="GO" id="GO:0016020">
    <property type="term" value="C:membrane"/>
    <property type="evidence" value="ECO:0007669"/>
    <property type="project" value="UniProtKB-SubCell"/>
</dbReference>
<accession>A0A0F7SQH4</accession>
<keyword evidence="3 10" id="KW-0808">Transferase</keyword>
<dbReference type="GO" id="GO:0005739">
    <property type="term" value="C:mitochondrion"/>
    <property type="evidence" value="ECO:0007669"/>
    <property type="project" value="TreeGrafter"/>
</dbReference>
<organism evidence="13">
    <name type="scientific">Phaffia rhodozyma</name>
    <name type="common">Yeast</name>
    <name type="synonym">Xanthophyllomyces dendrorhous</name>
    <dbReference type="NCBI Taxonomy" id="264483"/>
    <lineage>
        <taxon>Eukaryota</taxon>
        <taxon>Fungi</taxon>
        <taxon>Dikarya</taxon>
        <taxon>Basidiomycota</taxon>
        <taxon>Agaricomycotina</taxon>
        <taxon>Tremellomycetes</taxon>
        <taxon>Cystofilobasidiales</taxon>
        <taxon>Mrakiaceae</taxon>
        <taxon>Phaffia</taxon>
    </lineage>
</organism>
<evidence type="ECO:0000256" key="10">
    <source>
        <dbReference type="RuleBase" id="RU003750"/>
    </source>
</evidence>
<dbReference type="GO" id="GO:0043337">
    <property type="term" value="F:cardiolipin synthase (CMP-forming)"/>
    <property type="evidence" value="ECO:0007669"/>
    <property type="project" value="TreeGrafter"/>
</dbReference>
<dbReference type="EMBL" id="LN483142">
    <property type="protein sequence ID" value="CED82904.1"/>
    <property type="molecule type" value="Genomic_DNA"/>
</dbReference>
<evidence type="ECO:0000256" key="7">
    <source>
        <dbReference type="ARBA" id="ARBA00023136"/>
    </source>
</evidence>
<dbReference type="InterPro" id="IPR048254">
    <property type="entry name" value="CDP_ALCOHOL_P_TRANSF_CS"/>
</dbReference>
<feature type="transmembrane region" description="Helical" evidence="12">
    <location>
        <begin position="185"/>
        <end position="207"/>
    </location>
</feature>
<evidence type="ECO:0000256" key="2">
    <source>
        <dbReference type="ARBA" id="ARBA00022516"/>
    </source>
</evidence>
<protein>
    <submittedName>
        <fullName evidence="13">Phosphatidyl synthase</fullName>
    </submittedName>
</protein>
<dbReference type="Gene3D" id="1.20.120.1760">
    <property type="match status" value="1"/>
</dbReference>
<keyword evidence="9" id="KW-1208">Phospholipid metabolism</keyword>
<feature type="transmembrane region" description="Helical" evidence="12">
    <location>
        <begin position="120"/>
        <end position="141"/>
    </location>
</feature>
<evidence type="ECO:0000313" key="13">
    <source>
        <dbReference type="EMBL" id="CED82904.1"/>
    </source>
</evidence>
<feature type="transmembrane region" description="Helical" evidence="12">
    <location>
        <begin position="266"/>
        <end position="287"/>
    </location>
</feature>
<dbReference type="PROSITE" id="PS00379">
    <property type="entry name" value="CDP_ALCOHOL_P_TRANSF"/>
    <property type="match status" value="1"/>
</dbReference>